<dbReference type="Gene3D" id="3.40.50.1110">
    <property type="entry name" value="SGNH hydrolase"/>
    <property type="match status" value="1"/>
</dbReference>
<reference evidence="1" key="1">
    <citation type="journal article" date="2021" name="Genome Biol. Evol.">
        <title>The assembled and annotated genome of the fairy-ring fungus Marasmius oreades.</title>
        <authorList>
            <person name="Hiltunen M."/>
            <person name="Ament-Velasquez S.L."/>
            <person name="Johannesson H."/>
        </authorList>
    </citation>
    <scope>NUCLEOTIDE SEQUENCE</scope>
    <source>
        <strain evidence="1">03SP1</strain>
    </source>
</reference>
<dbReference type="GO" id="GO:0016788">
    <property type="term" value="F:hydrolase activity, acting on ester bonds"/>
    <property type="evidence" value="ECO:0007669"/>
    <property type="project" value="InterPro"/>
</dbReference>
<name>A0A9P7RRJ6_9AGAR</name>
<dbReference type="Proteomes" id="UP001049176">
    <property type="component" value="Chromosome 9"/>
</dbReference>
<dbReference type="AlphaFoldDB" id="A0A9P7RRJ6"/>
<dbReference type="InterPro" id="IPR001087">
    <property type="entry name" value="GDSL"/>
</dbReference>
<dbReference type="EMBL" id="CM032189">
    <property type="protein sequence ID" value="KAG7087763.1"/>
    <property type="molecule type" value="Genomic_DNA"/>
</dbReference>
<dbReference type="RefSeq" id="XP_043004234.1">
    <property type="nucleotide sequence ID" value="XM_043158879.1"/>
</dbReference>
<dbReference type="InterPro" id="IPR036514">
    <property type="entry name" value="SGNH_hydro_sf"/>
</dbReference>
<accession>A0A9P7RRJ6</accession>
<protein>
    <submittedName>
        <fullName evidence="1">Uncharacterized protein</fullName>
    </submittedName>
</protein>
<organism evidence="1 2">
    <name type="scientific">Marasmius oreades</name>
    <name type="common">fairy-ring Marasmius</name>
    <dbReference type="NCBI Taxonomy" id="181124"/>
    <lineage>
        <taxon>Eukaryota</taxon>
        <taxon>Fungi</taxon>
        <taxon>Dikarya</taxon>
        <taxon>Basidiomycota</taxon>
        <taxon>Agaricomycotina</taxon>
        <taxon>Agaricomycetes</taxon>
        <taxon>Agaricomycetidae</taxon>
        <taxon>Agaricales</taxon>
        <taxon>Marasmiineae</taxon>
        <taxon>Marasmiaceae</taxon>
        <taxon>Marasmius</taxon>
    </lineage>
</organism>
<sequence length="229" mass="25554">MFDGARTIVIFGDSYSVSSNGASNNTEMSWVYHLKAEHLKDNVTVHNFSMAGATTEDDLEVQIARYLSTPSKPWTSFPKAICYVFFLGINDCGTTEECLLSEIVEKIPEAADRLYTEVGARNFVFINVPPTDRSPGGLPHAEIMKTRIETWNEEMRTHISQFVDDTPTARVSCFSSHDILSAILDDPEKYGFTEADVVADRGGIWVDELHLTSRVHKIIAERMKKGSGV</sequence>
<dbReference type="GeneID" id="66082779"/>
<comment type="caution">
    <text evidence="1">The sequence shown here is derived from an EMBL/GenBank/DDBJ whole genome shotgun (WGS) entry which is preliminary data.</text>
</comment>
<dbReference type="OrthoDB" id="1600564at2759"/>
<dbReference type="KEGG" id="more:E1B28_013704"/>
<dbReference type="SUPFAM" id="SSF52266">
    <property type="entry name" value="SGNH hydrolase"/>
    <property type="match status" value="1"/>
</dbReference>
<gene>
    <name evidence="1" type="ORF">E1B28_013704</name>
</gene>
<evidence type="ECO:0000313" key="1">
    <source>
        <dbReference type="EMBL" id="KAG7087763.1"/>
    </source>
</evidence>
<evidence type="ECO:0000313" key="2">
    <source>
        <dbReference type="Proteomes" id="UP001049176"/>
    </source>
</evidence>
<keyword evidence="2" id="KW-1185">Reference proteome</keyword>
<dbReference type="Pfam" id="PF00657">
    <property type="entry name" value="Lipase_GDSL"/>
    <property type="match status" value="1"/>
</dbReference>
<proteinExistence type="predicted"/>